<dbReference type="GO" id="GO:0009279">
    <property type="term" value="C:cell outer membrane"/>
    <property type="evidence" value="ECO:0007669"/>
    <property type="project" value="InterPro"/>
</dbReference>
<dbReference type="Pfam" id="PF03767">
    <property type="entry name" value="Acid_phosphat_B"/>
    <property type="match status" value="1"/>
</dbReference>
<dbReference type="SUPFAM" id="SSF56784">
    <property type="entry name" value="HAD-like"/>
    <property type="match status" value="1"/>
</dbReference>
<dbReference type="Gene3D" id="3.40.50.1000">
    <property type="entry name" value="HAD superfamily/HAD-like"/>
    <property type="match status" value="1"/>
</dbReference>
<dbReference type="OrthoDB" id="395856at2"/>
<dbReference type="EC" id="3.1.3.2" evidence="2"/>
<dbReference type="PATRIC" id="fig|1347342.6.peg.1620"/>
<sequence>MKRILPFLAISILISCSPKISESSHAIQSGTAAVKQELSVPTQENLMLAVLWQQLASEYKALCYQSYNLARLRLDQHLLEHDSNMPLAIITDIDETVLDNSPYSGKLIETDIKFTAESWDTWVNLESAEPVPGAVDFLNYAASKNVDIFYISNREYSQTQATINNLKKEGLPFADAAHVLLQTDTSNKDLRRQSVLKTHHVIMYLGDNLGDFDSVYDHKTTPERHKITDSLQSKYGASYIVFPNPMYGAWEYGLYNKNPYGINDVKKDSLRRAKLKSY</sequence>
<evidence type="ECO:0000256" key="1">
    <source>
        <dbReference type="ARBA" id="ARBA00022729"/>
    </source>
</evidence>
<keyword evidence="2" id="KW-0378">Hydrolase</keyword>
<reference evidence="2 3" key="1">
    <citation type="journal article" date="2013" name="Appl. Environ. Microbiol.">
        <title>The genome of the alga-associated marine flavobacterium Formosa agariphila KMM 3901T reveals a broad potential for degradation of algal polysaccharides.</title>
        <authorList>
            <person name="Mann A.J."/>
            <person name="Hahnke R.L."/>
            <person name="Huang S."/>
            <person name="Werner J."/>
            <person name="Xing P."/>
            <person name="Barbeyron T."/>
            <person name="Huettel B."/>
            <person name="Stueber K."/>
            <person name="Reinhardt R."/>
            <person name="Harder J."/>
            <person name="Gloeckner F.O."/>
            <person name="Amann R.I."/>
            <person name="Teeling H."/>
        </authorList>
    </citation>
    <scope>NUCLEOTIDE SEQUENCE [LARGE SCALE GENOMIC DNA]</scope>
    <source>
        <strain evidence="3">DSM 15362 / KCTC 12365 / LMG 23005 / KMM 3901</strain>
    </source>
</reference>
<dbReference type="InterPro" id="IPR023214">
    <property type="entry name" value="HAD_sf"/>
</dbReference>
<evidence type="ECO:0000313" key="2">
    <source>
        <dbReference type="EMBL" id="CDF79327.1"/>
    </source>
</evidence>
<dbReference type="GO" id="GO:0003993">
    <property type="term" value="F:acid phosphatase activity"/>
    <property type="evidence" value="ECO:0007669"/>
    <property type="project" value="UniProtKB-EC"/>
</dbReference>
<dbReference type="PANTHER" id="PTHR31284">
    <property type="entry name" value="ACID PHOSPHATASE-LIKE PROTEIN"/>
    <property type="match status" value="1"/>
</dbReference>
<dbReference type="PROSITE" id="PS51257">
    <property type="entry name" value="PROKAR_LIPOPROTEIN"/>
    <property type="match status" value="1"/>
</dbReference>
<keyword evidence="3" id="KW-1185">Reference proteome</keyword>
<proteinExistence type="predicted"/>
<dbReference type="InterPro" id="IPR005519">
    <property type="entry name" value="Acid_phosphat_B-like"/>
</dbReference>
<dbReference type="eggNOG" id="COG2503">
    <property type="taxonomic scope" value="Bacteria"/>
</dbReference>
<dbReference type="PIRSF" id="PIRSF019271">
    <property type="entry name" value="Acid_Ptase_C"/>
    <property type="match status" value="1"/>
</dbReference>
<dbReference type="SFLD" id="SFLDG01125">
    <property type="entry name" value="C1.1:_Acid_Phosphatase_Like"/>
    <property type="match status" value="1"/>
</dbReference>
<dbReference type="HOGENOM" id="CLU_052352_1_0_10"/>
<dbReference type="AlphaFoldDB" id="T2KKC5"/>
<keyword evidence="1" id="KW-0732">Signal</keyword>
<dbReference type="STRING" id="1347342.BN863_16150"/>
<protein>
    <submittedName>
        <fullName evidence="2">Acid phosphatase</fullName>
        <ecNumber evidence="2">3.1.3.2</ecNumber>
    </submittedName>
</protein>
<dbReference type="Proteomes" id="UP000016160">
    <property type="component" value="Chromosome"/>
</dbReference>
<dbReference type="InterPro" id="IPR006423">
    <property type="entry name" value="Lipo_e_P4"/>
</dbReference>
<dbReference type="EMBL" id="HG315671">
    <property type="protein sequence ID" value="CDF79327.1"/>
    <property type="molecule type" value="Genomic_DNA"/>
</dbReference>
<organism evidence="2 3">
    <name type="scientific">Formosa agariphila (strain DSM 15362 / KCTC 12365 / LMG 23005 / KMM 3901 / M-2Alg 35-1)</name>
    <dbReference type="NCBI Taxonomy" id="1347342"/>
    <lineage>
        <taxon>Bacteria</taxon>
        <taxon>Pseudomonadati</taxon>
        <taxon>Bacteroidota</taxon>
        <taxon>Flavobacteriia</taxon>
        <taxon>Flavobacteriales</taxon>
        <taxon>Flavobacteriaceae</taxon>
        <taxon>Formosa</taxon>
    </lineage>
</organism>
<dbReference type="SFLD" id="SFLDS00003">
    <property type="entry name" value="Haloacid_Dehalogenase"/>
    <property type="match status" value="1"/>
</dbReference>
<dbReference type="InterPro" id="IPR036412">
    <property type="entry name" value="HAD-like_sf"/>
</dbReference>
<name>T2KKC5_FORAG</name>
<dbReference type="PANTHER" id="PTHR31284:SF10">
    <property type="entry name" value="ACID PHOSPHATASE-LIKE PROTEIN"/>
    <property type="match status" value="1"/>
</dbReference>
<dbReference type="RefSeq" id="WP_084817491.1">
    <property type="nucleotide sequence ID" value="NZ_HG315671.1"/>
</dbReference>
<accession>T2KKC5</accession>
<gene>
    <name evidence="2" type="ORF">BN863_16150</name>
</gene>
<dbReference type="CDD" id="cd07534">
    <property type="entry name" value="HAD_CAP"/>
    <property type="match status" value="1"/>
</dbReference>
<evidence type="ECO:0000313" key="3">
    <source>
        <dbReference type="Proteomes" id="UP000016160"/>
    </source>
</evidence>
<dbReference type="NCBIfam" id="TIGR01533">
    <property type="entry name" value="lipo_e_P4"/>
    <property type="match status" value="1"/>
</dbReference>